<dbReference type="GO" id="GO:0004609">
    <property type="term" value="F:phosphatidylserine decarboxylase activity"/>
    <property type="evidence" value="ECO:0007669"/>
    <property type="project" value="UniProtKB-EC"/>
</dbReference>
<dbReference type="EMBL" id="JAUEPH010000005">
    <property type="protein sequence ID" value="MDN3205017.1"/>
    <property type="molecule type" value="Genomic_DNA"/>
</dbReference>
<keyword evidence="14" id="KW-1185">Reference proteome</keyword>
<keyword evidence="6 11" id="KW-0865">Zymogen</keyword>
<evidence type="ECO:0000256" key="5">
    <source>
        <dbReference type="ARBA" id="ARBA00023136"/>
    </source>
</evidence>
<protein>
    <recommendedName>
        <fullName evidence="11">Phosphatidylserine decarboxylase proenzyme</fullName>
        <ecNumber evidence="11">4.1.1.65</ecNumber>
    </recommendedName>
    <component>
        <recommendedName>
            <fullName evidence="11">Phosphatidylserine decarboxylase alpha chain</fullName>
        </recommendedName>
    </component>
    <component>
        <recommendedName>
            <fullName evidence="11">Phosphatidylserine decarboxylase beta chain</fullName>
        </recommendedName>
    </component>
</protein>
<keyword evidence="2 11" id="KW-0444">Lipid biosynthesis</keyword>
<comment type="subcellular location">
    <subcellularLocation>
        <location evidence="11">Cell membrane</location>
        <topology evidence="11">Peripheral membrane protein</topology>
    </subcellularLocation>
</comment>
<comment type="cofactor">
    <cofactor evidence="11">
        <name>pyruvate</name>
        <dbReference type="ChEBI" id="CHEBI:15361"/>
    </cofactor>
    <text evidence="11">Binds 1 pyruvoyl group covalently per subunit.</text>
</comment>
<comment type="subunit">
    <text evidence="11">Heterodimer of a large membrane-associated beta subunit and a small pyruvoyl-containing alpha subunit.</text>
</comment>
<keyword evidence="10 11" id="KW-0670">Pyruvate</keyword>
<organism evidence="13 14">
    <name type="scientific">Algoriphagus sediminis</name>
    <dbReference type="NCBI Taxonomy" id="3057113"/>
    <lineage>
        <taxon>Bacteria</taxon>
        <taxon>Pseudomonadati</taxon>
        <taxon>Bacteroidota</taxon>
        <taxon>Cytophagia</taxon>
        <taxon>Cytophagales</taxon>
        <taxon>Cyclobacteriaceae</taxon>
        <taxon>Algoriphagus</taxon>
    </lineage>
</organism>
<dbReference type="RefSeq" id="WP_290000863.1">
    <property type="nucleotide sequence ID" value="NZ_JAUEPH010000005.1"/>
</dbReference>
<evidence type="ECO:0000256" key="10">
    <source>
        <dbReference type="ARBA" id="ARBA00023317"/>
    </source>
</evidence>
<keyword evidence="5 11" id="KW-0472">Membrane</keyword>
<comment type="similarity">
    <text evidence="11">Belongs to the phosphatidylserine decarboxylase family. PSD-A subfamily.</text>
</comment>
<evidence type="ECO:0000256" key="9">
    <source>
        <dbReference type="ARBA" id="ARBA00023264"/>
    </source>
</evidence>
<feature type="active site" description="Schiff-base intermediate with substrate; via pyruvic acid" evidence="11">
    <location>
        <position position="188"/>
    </location>
</feature>
<keyword evidence="3 11" id="KW-0210">Decarboxylase</keyword>
<comment type="catalytic activity">
    <reaction evidence="11">
        <text>a 1,2-diacyl-sn-glycero-3-phospho-L-serine + H(+) = a 1,2-diacyl-sn-glycero-3-phosphoethanolamine + CO2</text>
        <dbReference type="Rhea" id="RHEA:20828"/>
        <dbReference type="ChEBI" id="CHEBI:15378"/>
        <dbReference type="ChEBI" id="CHEBI:16526"/>
        <dbReference type="ChEBI" id="CHEBI:57262"/>
        <dbReference type="ChEBI" id="CHEBI:64612"/>
        <dbReference type="EC" id="4.1.1.65"/>
    </reaction>
</comment>
<evidence type="ECO:0000256" key="8">
    <source>
        <dbReference type="ARBA" id="ARBA00023239"/>
    </source>
</evidence>
<evidence type="ECO:0000256" key="4">
    <source>
        <dbReference type="ARBA" id="ARBA00023098"/>
    </source>
</evidence>
<evidence type="ECO:0000256" key="2">
    <source>
        <dbReference type="ARBA" id="ARBA00022516"/>
    </source>
</evidence>
<accession>A0ABT7YEU0</accession>
<keyword evidence="7 11" id="KW-0594">Phospholipid biosynthesis</keyword>
<evidence type="ECO:0000313" key="13">
    <source>
        <dbReference type="EMBL" id="MDN3205017.1"/>
    </source>
</evidence>
<feature type="site" description="Cleavage (non-hydrolytic); by autocatalysis" evidence="11">
    <location>
        <begin position="187"/>
        <end position="188"/>
    </location>
</feature>
<feature type="modified residue" description="Pyruvic acid (Ser); by autocatalysis" evidence="11">
    <location>
        <position position="188"/>
    </location>
</feature>
<evidence type="ECO:0000256" key="6">
    <source>
        <dbReference type="ARBA" id="ARBA00023145"/>
    </source>
</evidence>
<dbReference type="NCBIfam" id="NF003678">
    <property type="entry name" value="PRK05305.1-2"/>
    <property type="match status" value="1"/>
</dbReference>
<comment type="function">
    <text evidence="11">Catalyzes the formation of phosphatidylethanolamine (PtdEtn) from phosphatidylserine (PtdSer).</text>
</comment>
<dbReference type="Pfam" id="PF02666">
    <property type="entry name" value="PS_Dcarbxylase"/>
    <property type="match status" value="1"/>
</dbReference>
<gene>
    <name evidence="11" type="primary">psd</name>
    <name evidence="13" type="ORF">QVH07_12710</name>
</gene>
<evidence type="ECO:0000256" key="12">
    <source>
        <dbReference type="SAM" id="Phobius"/>
    </source>
</evidence>
<evidence type="ECO:0000313" key="14">
    <source>
        <dbReference type="Proteomes" id="UP001171916"/>
    </source>
</evidence>
<keyword evidence="1 11" id="KW-1003">Cell membrane</keyword>
<dbReference type="PANTHER" id="PTHR35809">
    <property type="entry name" value="ARCHAETIDYLSERINE DECARBOXYLASE PROENZYME-RELATED"/>
    <property type="match status" value="1"/>
</dbReference>
<comment type="caution">
    <text evidence="13">The sequence shown here is derived from an EMBL/GenBank/DDBJ whole genome shotgun (WGS) entry which is preliminary data.</text>
</comment>
<feature type="chain" id="PRO_5044899731" description="Phosphatidylserine decarboxylase beta chain" evidence="11">
    <location>
        <begin position="1"/>
        <end position="187"/>
    </location>
</feature>
<feature type="transmembrane region" description="Helical" evidence="12">
    <location>
        <begin position="35"/>
        <end position="54"/>
    </location>
</feature>
<evidence type="ECO:0000256" key="7">
    <source>
        <dbReference type="ARBA" id="ARBA00023209"/>
    </source>
</evidence>
<keyword evidence="4 11" id="KW-0443">Lipid metabolism</keyword>
<evidence type="ECO:0000256" key="11">
    <source>
        <dbReference type="HAMAP-Rule" id="MF_00664"/>
    </source>
</evidence>
<reference evidence="13" key="1">
    <citation type="submission" date="2023-06" db="EMBL/GenBank/DDBJ databases">
        <title>Robiginitalea aurantiacus sp. nov. and Algoriphagus sediminis sp. nov., isolated from coastal sediment.</title>
        <authorList>
            <person name="Zhou Z.Y."/>
            <person name="An J."/>
            <person name="Jia Y.W."/>
            <person name="Du Z.J."/>
        </authorList>
    </citation>
    <scope>NUCLEOTIDE SEQUENCE</scope>
    <source>
        <strain evidence="13">C2-7</strain>
    </source>
</reference>
<evidence type="ECO:0000256" key="3">
    <source>
        <dbReference type="ARBA" id="ARBA00022793"/>
    </source>
</evidence>
<keyword evidence="12" id="KW-1133">Transmembrane helix</keyword>
<keyword evidence="9 11" id="KW-1208">Phospholipid metabolism</keyword>
<feature type="chain" id="PRO_5044899730" description="Phosphatidylserine decarboxylase alpha chain" evidence="11">
    <location>
        <begin position="188"/>
        <end position="220"/>
    </location>
</feature>
<feature type="transmembrane region" description="Helical" evidence="12">
    <location>
        <begin position="12"/>
        <end position="29"/>
    </location>
</feature>
<name>A0ABT7YEU0_9BACT</name>
<keyword evidence="8 11" id="KW-0456">Lyase</keyword>
<comment type="PTM">
    <text evidence="11">Is synthesized initially as an inactive proenzyme. Formation of the active enzyme involves a self-maturation process in which the active site pyruvoyl group is generated from an internal serine residue via an autocatalytic post-translational modification. Two non-identical subunits are generated from the proenzyme in this reaction, and the pyruvate is formed at the N-terminus of the alpha chain, which is derived from the carboxyl end of the proenzyme. The post-translation cleavage follows an unusual pathway, termed non-hydrolytic serinolysis, in which the side chain hydroxyl group of the serine supplies its oxygen atom to form the C-terminus of the beta chain, while the remainder of the serine residue undergoes an oxidative deamination to produce ammonia and the pyruvoyl prosthetic group on the alpha chain.</text>
</comment>
<dbReference type="InterPro" id="IPR033175">
    <property type="entry name" value="PSD-A"/>
</dbReference>
<dbReference type="InterPro" id="IPR003817">
    <property type="entry name" value="PS_Dcarbxylase"/>
</dbReference>
<dbReference type="PANTHER" id="PTHR35809:SF1">
    <property type="entry name" value="ARCHAETIDYLSERINE DECARBOXYLASE PROENZYME-RELATED"/>
    <property type="match status" value="1"/>
</dbReference>
<comment type="pathway">
    <text evidence="11">Phospholipid metabolism; phosphatidylethanolamine biosynthesis; phosphatidylethanolamine from CDP-diacylglycerol: step 2/2.</text>
</comment>
<keyword evidence="12" id="KW-0812">Transmembrane</keyword>
<sequence length="220" mass="24999">MTIHKEGRSLLIWLMIILVGLNGTLYYLIPESDLILQIVLAVSIIFYLLILQFFRNPSFELPNEENVVYAPADGKVVVIEETEETEYLKERRIQVSIFMSPINVHVNRSPLKGIVEYFKYHPGKYLVAWHPKSSTENERTTMVLKTDSGVKVLVRQIAGALARRIKWYVDKGSELDQGAEFGFIKFGSRVDVFLPLGTEVLAEMDQVTKGGRTPIARLKG</sequence>
<dbReference type="Proteomes" id="UP001171916">
    <property type="component" value="Unassembled WGS sequence"/>
</dbReference>
<dbReference type="EC" id="4.1.1.65" evidence="11"/>
<proteinExistence type="inferred from homology"/>
<evidence type="ECO:0000256" key="1">
    <source>
        <dbReference type="ARBA" id="ARBA00022475"/>
    </source>
</evidence>
<dbReference type="HAMAP" id="MF_00664">
    <property type="entry name" value="PS_decarb_PSD_A"/>
    <property type="match status" value="1"/>
</dbReference>